<keyword evidence="4" id="KW-0802">TPR repeat</keyword>
<keyword evidence="6" id="KW-1185">Reference proteome</keyword>
<keyword evidence="3" id="KW-0677">Repeat</keyword>
<evidence type="ECO:0000256" key="3">
    <source>
        <dbReference type="ARBA" id="ARBA00022737"/>
    </source>
</evidence>
<dbReference type="STRING" id="538381.GCA_001696535_04000"/>
<dbReference type="InterPro" id="IPR011990">
    <property type="entry name" value="TPR-like_helical_dom_sf"/>
</dbReference>
<accession>A0A285TBR2</accession>
<dbReference type="Proteomes" id="UP000219331">
    <property type="component" value="Unassembled WGS sequence"/>
</dbReference>
<dbReference type="CDD" id="cd05804">
    <property type="entry name" value="StaR_like"/>
    <property type="match status" value="1"/>
</dbReference>
<evidence type="ECO:0000256" key="2">
    <source>
        <dbReference type="ARBA" id="ARBA00019992"/>
    </source>
</evidence>
<name>A0A285TBR2_9HYPH</name>
<evidence type="ECO:0000256" key="4">
    <source>
        <dbReference type="ARBA" id="ARBA00022803"/>
    </source>
</evidence>
<dbReference type="RefSeq" id="WP_097175825.1">
    <property type="nucleotide sequence ID" value="NZ_OBML01000010.1"/>
</dbReference>
<dbReference type="InterPro" id="IPR033891">
    <property type="entry name" value="TTC38"/>
</dbReference>
<dbReference type="SUPFAM" id="SSF48452">
    <property type="entry name" value="TPR-like"/>
    <property type="match status" value="1"/>
</dbReference>
<organism evidence="5 6">
    <name type="scientific">Stappia indica</name>
    <dbReference type="NCBI Taxonomy" id="538381"/>
    <lineage>
        <taxon>Bacteria</taxon>
        <taxon>Pseudomonadati</taxon>
        <taxon>Pseudomonadota</taxon>
        <taxon>Alphaproteobacteria</taxon>
        <taxon>Hyphomicrobiales</taxon>
        <taxon>Stappiaceae</taxon>
        <taxon>Stappia</taxon>
    </lineage>
</organism>
<sequence>MTITDAYGYPLTLSDTGALKPWRGAVRAFLAHGRATPDLVAETLRLAPDFALCHATHGLFCMLLGRRELVGVAAEDLARARAASAAVGVSPREAAVVDALADWLAGHPSRAAHRLDAALADHPADAFLMKLVHALRFVLGDAAGMRRSLEGVERAFDADHPERGYFLGCRAFALEETGDYALAERLGREAVALAPDDAWGLHAVAHVYDMTARAEEGRAWLETNTAAFSHCNNFRFHVWWHLALMYLERGDISRVLELYDEEIRAERTDDYRDISNAASLLVRLEIEGVNVGGRWDELARLAEARVDDRCNIFADLHYMLSLEGGDRREAADAMIASMGAHAGEETDMGRIAAAAGMPAVLGLEAWARGNYFSAFRYLDRARPQLFRVGGSHAQRDVFERLAIEAALRAGLCLDAERLLRERVTLRGGLDRFAEVRFERAERMRRATRLMQDEALRAIPA</sequence>
<reference evidence="5 6" key="1">
    <citation type="submission" date="2017-08" db="EMBL/GenBank/DDBJ databases">
        <authorList>
            <person name="de Groot N.N."/>
        </authorList>
    </citation>
    <scope>NUCLEOTIDE SEQUENCE [LARGE SCALE GENOMIC DNA]</scope>
    <source>
        <strain evidence="5 6">USBA 352</strain>
    </source>
</reference>
<gene>
    <name evidence="5" type="ORF">SAMN05421512_11055</name>
</gene>
<dbReference type="OrthoDB" id="9815900at2"/>
<protein>
    <recommendedName>
        <fullName evidence="2">Tetratricopeptide repeat protein 38</fullName>
    </recommendedName>
</protein>
<dbReference type="Gene3D" id="1.25.40.10">
    <property type="entry name" value="Tetratricopeptide repeat domain"/>
    <property type="match status" value="1"/>
</dbReference>
<comment type="similarity">
    <text evidence="1">Belongs to the TTC38 family.</text>
</comment>
<evidence type="ECO:0000313" key="6">
    <source>
        <dbReference type="Proteomes" id="UP000219331"/>
    </source>
</evidence>
<proteinExistence type="inferred from homology"/>
<evidence type="ECO:0000256" key="1">
    <source>
        <dbReference type="ARBA" id="ARBA00005857"/>
    </source>
</evidence>
<dbReference type="AlphaFoldDB" id="A0A285TBR2"/>
<dbReference type="EMBL" id="OBML01000010">
    <property type="protein sequence ID" value="SOC19547.1"/>
    <property type="molecule type" value="Genomic_DNA"/>
</dbReference>
<evidence type="ECO:0000313" key="5">
    <source>
        <dbReference type="EMBL" id="SOC19547.1"/>
    </source>
</evidence>
<dbReference type="PANTHER" id="PTHR16263">
    <property type="entry name" value="TETRATRICOPEPTIDE REPEAT PROTEIN 38"/>
    <property type="match status" value="1"/>
</dbReference>
<dbReference type="PANTHER" id="PTHR16263:SF4">
    <property type="entry name" value="TETRATRICOPEPTIDE REPEAT PROTEIN 38"/>
    <property type="match status" value="1"/>
</dbReference>